<keyword evidence="2 5" id="KW-0238">DNA-binding</keyword>
<feature type="domain" description="HTH luxR-type" evidence="4">
    <location>
        <begin position="292"/>
        <end position="357"/>
    </location>
</feature>
<dbReference type="AlphaFoldDB" id="A0AAV2WKG3"/>
<dbReference type="PROSITE" id="PS50043">
    <property type="entry name" value="HTH_LUXR_2"/>
    <property type="match status" value="1"/>
</dbReference>
<dbReference type="Gene3D" id="3.30.450.40">
    <property type="match status" value="1"/>
</dbReference>
<dbReference type="PANTHER" id="PTHR44688">
    <property type="entry name" value="DNA-BINDING TRANSCRIPTIONAL ACTIVATOR DEVR_DOSR"/>
    <property type="match status" value="1"/>
</dbReference>
<protein>
    <submittedName>
        <fullName evidence="5">Response regulator containing a CheY-like receiver domain and an HTH DNA-binding domain protein</fullName>
    </submittedName>
</protein>
<dbReference type="InterPro" id="IPR000792">
    <property type="entry name" value="Tscrpt_reg_LuxR_C"/>
</dbReference>
<dbReference type="InterPro" id="IPR029016">
    <property type="entry name" value="GAF-like_dom_sf"/>
</dbReference>
<proteinExistence type="predicted"/>
<dbReference type="GO" id="GO:0003677">
    <property type="term" value="F:DNA binding"/>
    <property type="evidence" value="ECO:0007669"/>
    <property type="project" value="UniProtKB-KW"/>
</dbReference>
<dbReference type="Gene3D" id="1.10.10.10">
    <property type="entry name" value="Winged helix-like DNA-binding domain superfamily/Winged helix DNA-binding domain"/>
    <property type="match status" value="1"/>
</dbReference>
<dbReference type="SUPFAM" id="SSF46894">
    <property type="entry name" value="C-terminal effector domain of the bipartite response regulators"/>
    <property type="match status" value="1"/>
</dbReference>
<gene>
    <name evidence="5" type="ORF">BN1047_02639</name>
</gene>
<evidence type="ECO:0000256" key="1">
    <source>
        <dbReference type="ARBA" id="ARBA00023015"/>
    </source>
</evidence>
<dbReference type="GO" id="GO:0006355">
    <property type="term" value="P:regulation of DNA-templated transcription"/>
    <property type="evidence" value="ECO:0007669"/>
    <property type="project" value="InterPro"/>
</dbReference>
<keyword evidence="1" id="KW-0805">Transcription regulation</keyword>
<dbReference type="Pfam" id="PF00196">
    <property type="entry name" value="GerE"/>
    <property type="match status" value="1"/>
</dbReference>
<evidence type="ECO:0000256" key="3">
    <source>
        <dbReference type="ARBA" id="ARBA00023163"/>
    </source>
</evidence>
<evidence type="ECO:0000259" key="4">
    <source>
        <dbReference type="PROSITE" id="PS50043"/>
    </source>
</evidence>
<dbReference type="PANTHER" id="PTHR44688:SF16">
    <property type="entry name" value="DNA-BINDING TRANSCRIPTIONAL ACTIVATOR DEVR_DOSR"/>
    <property type="match status" value="1"/>
</dbReference>
<organism evidence="5 6">
    <name type="scientific">Mycolicibacterium neoaurum</name>
    <name type="common">Mycobacterium neoaurum</name>
    <dbReference type="NCBI Taxonomy" id="1795"/>
    <lineage>
        <taxon>Bacteria</taxon>
        <taxon>Bacillati</taxon>
        <taxon>Actinomycetota</taxon>
        <taxon>Actinomycetes</taxon>
        <taxon>Mycobacteriales</taxon>
        <taxon>Mycobacteriaceae</taxon>
        <taxon>Mycolicibacterium</taxon>
    </lineage>
</organism>
<evidence type="ECO:0000256" key="2">
    <source>
        <dbReference type="ARBA" id="ARBA00023125"/>
    </source>
</evidence>
<dbReference type="CDD" id="cd06170">
    <property type="entry name" value="LuxR_C_like"/>
    <property type="match status" value="1"/>
</dbReference>
<evidence type="ECO:0000313" key="6">
    <source>
        <dbReference type="Proteomes" id="UP000028864"/>
    </source>
</evidence>
<sequence>MTRDGRLHAVLAELRSVTNADMVDGADPAGVSPQAARQVLADAWSTLAEALDGDNEAVAVLAALRALAGADAAVTQATSRTRGLGDALARLDAAPCTVTELMELAPQLVTGLGFDRAIFSRIVDGVWVSHSVHIPDEPDWAAEINRVGQEQSQPLVRGLFETEIVRRREARLVTDVQHESRVHRPIADASRCSSYVAAPVMAGDRVVALIHADRYRQRRDTDDVDCEVLTAYAHGLALAFSRARAAERLHSVSAALQSVARDCTEAAIGVGDYALTPVGRDEEPSAPVRQGLRSVRRLLTAREGEILEHMANGRTNAAIAAKLFISEGTVKQHVKHILRKLGAENRVEAVAMLYQSQAG</sequence>
<accession>A0AAV2WKG3</accession>
<name>A0AAV2WKG3_MYCNE</name>
<dbReference type="PRINTS" id="PR00038">
    <property type="entry name" value="HTHLUXR"/>
</dbReference>
<reference evidence="5" key="1">
    <citation type="submission" date="2014-05" db="EMBL/GenBank/DDBJ databases">
        <authorList>
            <person name="Urmite Genomes"/>
        </authorList>
    </citation>
    <scope>NUCLEOTIDE SEQUENCE</scope>
    <source>
        <strain evidence="5">DSM 44074</strain>
    </source>
</reference>
<dbReference type="Pfam" id="PF13185">
    <property type="entry name" value="GAF_2"/>
    <property type="match status" value="1"/>
</dbReference>
<dbReference type="SMART" id="SM00065">
    <property type="entry name" value="GAF"/>
    <property type="match status" value="1"/>
</dbReference>
<dbReference type="RefSeq" id="WP_051644404.1">
    <property type="nucleotide sequence ID" value="NZ_LK021338.1"/>
</dbReference>
<dbReference type="Proteomes" id="UP000028864">
    <property type="component" value="Unassembled WGS sequence"/>
</dbReference>
<evidence type="ECO:0000313" key="5">
    <source>
        <dbReference type="EMBL" id="CDQ44759.1"/>
    </source>
</evidence>
<dbReference type="InterPro" id="IPR036388">
    <property type="entry name" value="WH-like_DNA-bd_sf"/>
</dbReference>
<dbReference type="InterPro" id="IPR003018">
    <property type="entry name" value="GAF"/>
</dbReference>
<dbReference type="InterPro" id="IPR016032">
    <property type="entry name" value="Sig_transdc_resp-reg_C-effctor"/>
</dbReference>
<reference evidence="5" key="2">
    <citation type="submission" date="2015-09" db="EMBL/GenBank/DDBJ databases">
        <title>Draft genome sequence of Mycobacterium neoaurum DSM 44074.</title>
        <authorList>
            <person name="Croce O."/>
            <person name="Robert C."/>
            <person name="Raoult D."/>
            <person name="Drancourt M."/>
        </authorList>
    </citation>
    <scope>NUCLEOTIDE SEQUENCE</scope>
    <source>
        <strain evidence="5">DSM 44074</strain>
    </source>
</reference>
<dbReference type="SUPFAM" id="SSF55781">
    <property type="entry name" value="GAF domain-like"/>
    <property type="match status" value="1"/>
</dbReference>
<dbReference type="PROSITE" id="PS00622">
    <property type="entry name" value="HTH_LUXR_1"/>
    <property type="match status" value="1"/>
</dbReference>
<dbReference type="SMART" id="SM00421">
    <property type="entry name" value="HTH_LUXR"/>
    <property type="match status" value="1"/>
</dbReference>
<dbReference type="EMBL" id="LK021338">
    <property type="protein sequence ID" value="CDQ44759.1"/>
    <property type="molecule type" value="Genomic_DNA"/>
</dbReference>
<keyword evidence="3" id="KW-0804">Transcription</keyword>